<feature type="region of interest" description="Disordered" evidence="2">
    <location>
        <begin position="1"/>
        <end position="62"/>
    </location>
</feature>
<evidence type="ECO:0000256" key="1">
    <source>
        <dbReference type="PROSITE-ProRule" id="PRU00117"/>
    </source>
</evidence>
<dbReference type="InterPro" id="IPR036612">
    <property type="entry name" value="KH_dom_type_1_sf"/>
</dbReference>
<feature type="compositionally biased region" description="Polar residues" evidence="2">
    <location>
        <begin position="580"/>
        <end position="598"/>
    </location>
</feature>
<protein>
    <recommendedName>
        <fullName evidence="3">K Homology domain-containing protein</fullName>
    </recommendedName>
</protein>
<feature type="region of interest" description="Disordered" evidence="2">
    <location>
        <begin position="287"/>
        <end position="340"/>
    </location>
</feature>
<dbReference type="Proteomes" id="UP001530293">
    <property type="component" value="Unassembled WGS sequence"/>
</dbReference>
<evidence type="ECO:0000259" key="3">
    <source>
        <dbReference type="SMART" id="SM00322"/>
    </source>
</evidence>
<gene>
    <name evidence="4" type="ORF">ACHAWU_009028</name>
</gene>
<dbReference type="GO" id="GO:0003723">
    <property type="term" value="F:RNA binding"/>
    <property type="evidence" value="ECO:0007669"/>
    <property type="project" value="UniProtKB-UniRule"/>
</dbReference>
<keyword evidence="1" id="KW-0694">RNA-binding</keyword>
<dbReference type="AlphaFoldDB" id="A0ABD3MDI8"/>
<dbReference type="EMBL" id="JALLBG020000146">
    <property type="protein sequence ID" value="KAL3761863.1"/>
    <property type="molecule type" value="Genomic_DNA"/>
</dbReference>
<evidence type="ECO:0000313" key="5">
    <source>
        <dbReference type="Proteomes" id="UP001530293"/>
    </source>
</evidence>
<keyword evidence="5" id="KW-1185">Reference proteome</keyword>
<feature type="region of interest" description="Disordered" evidence="2">
    <location>
        <begin position="566"/>
        <end position="643"/>
    </location>
</feature>
<feature type="region of interest" description="Disordered" evidence="2">
    <location>
        <begin position="498"/>
        <end position="546"/>
    </location>
</feature>
<feature type="compositionally biased region" description="Polar residues" evidence="2">
    <location>
        <begin position="623"/>
        <end position="632"/>
    </location>
</feature>
<dbReference type="SMART" id="SM00322">
    <property type="entry name" value="KH"/>
    <property type="match status" value="2"/>
</dbReference>
<reference evidence="4 5" key="1">
    <citation type="submission" date="2024-10" db="EMBL/GenBank/DDBJ databases">
        <title>Updated reference genomes for cyclostephanoid diatoms.</title>
        <authorList>
            <person name="Roberts W.R."/>
            <person name="Alverson A.J."/>
        </authorList>
    </citation>
    <scope>NUCLEOTIDE SEQUENCE [LARGE SCALE GENOMIC DNA]</scope>
    <source>
        <strain evidence="4 5">AJA232-27</strain>
    </source>
</reference>
<dbReference type="InterPro" id="IPR004087">
    <property type="entry name" value="KH_dom"/>
</dbReference>
<sequence>MAGRNHFRGRGGQPHYPRNTGGGGGSSASVVGEGKLSSSSTSSPATKATEIASAATTNTTSSTTQQLLAKLRNSSISHPTQQIQLALYVPPTSVGAIIGRGGRTIINIQREAMKRSLGHTGSVRINVLGGNNASYFGAGGGVGSGIGGVAGSGNNGGDALLFGSKSLGSGSTGSDIATAWNDPSYHGNIDDNIGQHYDDSDNNDNWTPVIIRGDPVGAFAAVRQIIPLLVADSTNNNSNGGNNLSATSCIHDGIVLDVPIHWSKHNLLVGREGLTIAALSATYETRIMIPPPPPSSDRSGKNSMVSSSQAQHKSQQQQQQQQQQQLAGSGGGSSATSSTAPSNIIQLEGDNIDMVEQCLAKMLSIVTGEERWVPTGRRISVDEKKKMTSDAAVVEDDDIEQSLNVPTTSNEQDNVIANIVSGTKKDDGDKITTTTTVAVTNNNSTAEAVIIKIWEPFSKLSSNILNNGRIRKIQRKTNTIIRRKKLRFDDNVGIDGAALSGDKVVNGDEKDEDADDLDDDDADDAEEEDGGAAVASRSINDPQGNIEGVKSATAQIEKILGFEPGSSTIVDTTTKRKPRASTTLTSANFSHPANVNNDTETENSKKARKRTKRGRKGTTSTGDYENSIQRSATDLMPVVGEEL</sequence>
<feature type="domain" description="K Homology" evidence="3">
    <location>
        <begin position="81"/>
        <end position="230"/>
    </location>
</feature>
<evidence type="ECO:0000313" key="4">
    <source>
        <dbReference type="EMBL" id="KAL3761863.1"/>
    </source>
</evidence>
<proteinExistence type="predicted"/>
<feature type="compositionally biased region" description="Low complexity" evidence="2">
    <location>
        <begin position="27"/>
        <end position="43"/>
    </location>
</feature>
<dbReference type="PROSITE" id="PS50084">
    <property type="entry name" value="KH_TYPE_1"/>
    <property type="match status" value="1"/>
</dbReference>
<organism evidence="4 5">
    <name type="scientific">Discostella pseudostelligera</name>
    <dbReference type="NCBI Taxonomy" id="259834"/>
    <lineage>
        <taxon>Eukaryota</taxon>
        <taxon>Sar</taxon>
        <taxon>Stramenopiles</taxon>
        <taxon>Ochrophyta</taxon>
        <taxon>Bacillariophyta</taxon>
        <taxon>Coscinodiscophyceae</taxon>
        <taxon>Thalassiosirophycidae</taxon>
        <taxon>Stephanodiscales</taxon>
        <taxon>Stephanodiscaceae</taxon>
        <taxon>Discostella</taxon>
    </lineage>
</organism>
<dbReference type="SUPFAM" id="SSF54791">
    <property type="entry name" value="Eukaryotic type KH-domain (KH-domain type I)"/>
    <property type="match status" value="1"/>
</dbReference>
<feature type="domain" description="K Homology" evidence="3">
    <location>
        <begin position="252"/>
        <end position="367"/>
    </location>
</feature>
<feature type="compositionally biased region" description="Basic residues" evidence="2">
    <location>
        <begin position="606"/>
        <end position="616"/>
    </location>
</feature>
<feature type="compositionally biased region" description="Low complexity" evidence="2">
    <location>
        <begin position="306"/>
        <end position="327"/>
    </location>
</feature>
<comment type="caution">
    <text evidence="4">The sequence shown here is derived from an EMBL/GenBank/DDBJ whole genome shotgun (WGS) entry which is preliminary data.</text>
</comment>
<feature type="compositionally biased region" description="Low complexity" evidence="2">
    <location>
        <begin position="52"/>
        <end position="62"/>
    </location>
</feature>
<dbReference type="Gene3D" id="3.30.1370.10">
    <property type="entry name" value="K Homology domain, type 1"/>
    <property type="match status" value="2"/>
</dbReference>
<accession>A0ABD3MDI8</accession>
<feature type="compositionally biased region" description="Acidic residues" evidence="2">
    <location>
        <begin position="509"/>
        <end position="530"/>
    </location>
</feature>
<evidence type="ECO:0000256" key="2">
    <source>
        <dbReference type="SAM" id="MobiDB-lite"/>
    </source>
</evidence>
<name>A0ABD3MDI8_9STRA</name>